<dbReference type="SUPFAM" id="SSF46894">
    <property type="entry name" value="C-terminal effector domain of the bipartite response regulators"/>
    <property type="match status" value="1"/>
</dbReference>
<evidence type="ECO:0000313" key="7">
    <source>
        <dbReference type="Proteomes" id="UP001057998"/>
    </source>
</evidence>
<sequence>MNNTSNKYLIGQRFLFDPCDNSLTDQWEDQELIRLGSNESRALSLLIAEPGAIIARARLHDYVWREQGFEVDDSSLTQAISTLRKALKDSTKSPGFIKTVPKRGYQMIASVRDFDETGISAEPDPTAETSDNQVTPLNCDAAIVVEAEITETMPPEYRTLESQVSESKAPEKTATNSVAPESLTPALCTTAPASAAGPSGNQTKAADTAGTPPSMSQPRPKRALLSLMLLSLACIMPLLVAIAMPPKSKAFTPWFTVEHVQILIPKQHPNLASWKPMITACVKTYLDYHPGTAQPVEVIATGGLGNQLWLNYIHHPAMAEENVTLRLHTRQEDNTQLCQ</sequence>
<keyword evidence="4" id="KW-0472">Membrane</keyword>
<evidence type="ECO:0000256" key="2">
    <source>
        <dbReference type="PROSITE-ProRule" id="PRU01091"/>
    </source>
</evidence>
<name>A0ABY5GI60_9GAMM</name>
<dbReference type="SMART" id="SM00862">
    <property type="entry name" value="Trans_reg_C"/>
    <property type="match status" value="1"/>
</dbReference>
<evidence type="ECO:0000259" key="5">
    <source>
        <dbReference type="PROSITE" id="PS51755"/>
    </source>
</evidence>
<keyword evidence="4" id="KW-0812">Transmembrane</keyword>
<protein>
    <submittedName>
        <fullName evidence="6">Transcriptional regulator</fullName>
    </submittedName>
</protein>
<evidence type="ECO:0000256" key="1">
    <source>
        <dbReference type="ARBA" id="ARBA00023125"/>
    </source>
</evidence>
<organism evidence="6 7">
    <name type="scientific">Photobacterium atrarenae</name>
    <dbReference type="NCBI Taxonomy" id="865757"/>
    <lineage>
        <taxon>Bacteria</taxon>
        <taxon>Pseudomonadati</taxon>
        <taxon>Pseudomonadota</taxon>
        <taxon>Gammaproteobacteria</taxon>
        <taxon>Vibrionales</taxon>
        <taxon>Vibrionaceae</taxon>
        <taxon>Photobacterium</taxon>
    </lineage>
</organism>
<feature type="domain" description="OmpR/PhoB-type" evidence="5">
    <location>
        <begin position="5"/>
        <end position="109"/>
    </location>
</feature>
<keyword evidence="4" id="KW-1133">Transmembrane helix</keyword>
<evidence type="ECO:0000313" key="6">
    <source>
        <dbReference type="EMBL" id="UTV28480.1"/>
    </source>
</evidence>
<dbReference type="Gene3D" id="1.10.10.10">
    <property type="entry name" value="Winged helix-like DNA-binding domain superfamily/Winged helix DNA-binding domain"/>
    <property type="match status" value="1"/>
</dbReference>
<gene>
    <name evidence="6" type="ORF">NNL38_04325</name>
</gene>
<dbReference type="InterPro" id="IPR036388">
    <property type="entry name" value="WH-like_DNA-bd_sf"/>
</dbReference>
<dbReference type="RefSeq" id="WP_255389795.1">
    <property type="nucleotide sequence ID" value="NZ_CP101508.1"/>
</dbReference>
<proteinExistence type="predicted"/>
<feature type="transmembrane region" description="Helical" evidence="4">
    <location>
        <begin position="223"/>
        <end position="244"/>
    </location>
</feature>
<dbReference type="Proteomes" id="UP001057998">
    <property type="component" value="Chromosome 1"/>
</dbReference>
<dbReference type="InterPro" id="IPR001867">
    <property type="entry name" value="OmpR/PhoB-type_DNA-bd"/>
</dbReference>
<dbReference type="PROSITE" id="PS51755">
    <property type="entry name" value="OMPR_PHOB"/>
    <property type="match status" value="1"/>
</dbReference>
<keyword evidence="1 2" id="KW-0238">DNA-binding</keyword>
<keyword evidence="7" id="KW-1185">Reference proteome</keyword>
<feature type="DNA-binding region" description="OmpR/PhoB-type" evidence="2">
    <location>
        <begin position="5"/>
        <end position="109"/>
    </location>
</feature>
<reference evidence="6" key="1">
    <citation type="submission" date="2022-07" db="EMBL/GenBank/DDBJ databases">
        <title>Genome sequencing of Photobacterium atrarenae GJH2-4.</title>
        <authorList>
            <person name="Park S.-J."/>
        </authorList>
    </citation>
    <scope>NUCLEOTIDE SEQUENCE</scope>
    <source>
        <strain evidence="6">GJH2-4</strain>
    </source>
</reference>
<evidence type="ECO:0000256" key="4">
    <source>
        <dbReference type="SAM" id="Phobius"/>
    </source>
</evidence>
<evidence type="ECO:0000256" key="3">
    <source>
        <dbReference type="SAM" id="MobiDB-lite"/>
    </source>
</evidence>
<feature type="compositionally biased region" description="Polar residues" evidence="3">
    <location>
        <begin position="199"/>
        <end position="217"/>
    </location>
</feature>
<accession>A0ABY5GI60</accession>
<dbReference type="CDD" id="cd00383">
    <property type="entry name" value="trans_reg_C"/>
    <property type="match status" value="1"/>
</dbReference>
<dbReference type="InterPro" id="IPR016032">
    <property type="entry name" value="Sig_transdc_resp-reg_C-effctor"/>
</dbReference>
<feature type="region of interest" description="Disordered" evidence="3">
    <location>
        <begin position="154"/>
        <end position="219"/>
    </location>
</feature>
<dbReference type="Pfam" id="PF00486">
    <property type="entry name" value="Trans_reg_C"/>
    <property type="match status" value="1"/>
</dbReference>
<dbReference type="EMBL" id="CP101508">
    <property type="protein sequence ID" value="UTV28480.1"/>
    <property type="molecule type" value="Genomic_DNA"/>
</dbReference>